<organism evidence="3 4">
    <name type="scientific">Ooceraea biroi</name>
    <name type="common">Clonal raider ant</name>
    <name type="synonym">Cerapachys biroi</name>
    <dbReference type="NCBI Taxonomy" id="2015173"/>
    <lineage>
        <taxon>Eukaryota</taxon>
        <taxon>Metazoa</taxon>
        <taxon>Ecdysozoa</taxon>
        <taxon>Arthropoda</taxon>
        <taxon>Hexapoda</taxon>
        <taxon>Insecta</taxon>
        <taxon>Pterygota</taxon>
        <taxon>Neoptera</taxon>
        <taxon>Endopterygota</taxon>
        <taxon>Hymenoptera</taxon>
        <taxon>Apocrita</taxon>
        <taxon>Aculeata</taxon>
        <taxon>Formicoidea</taxon>
        <taxon>Formicidae</taxon>
        <taxon>Dorylinae</taxon>
        <taxon>Ooceraea</taxon>
    </lineage>
</organism>
<sequence>KYMTISRLENKKSFICQLCGKGYAWKVSLSRHIREECGKPPQFKCDYCGKRFKQRSSFQRHVTKQHFQKM</sequence>
<protein>
    <submittedName>
        <fullName evidence="3">Longitudinals lacking protein, isoforms A/B/D/L</fullName>
    </submittedName>
</protein>
<feature type="domain" description="C2H2-type" evidence="2">
    <location>
        <begin position="14"/>
        <end position="41"/>
    </location>
</feature>
<reference evidence="3 4" key="1">
    <citation type="journal article" date="2014" name="Curr. Biol.">
        <title>The genome of the clonal raider ant Cerapachys biroi.</title>
        <authorList>
            <person name="Oxley P.R."/>
            <person name="Ji L."/>
            <person name="Fetter-Pruneda I."/>
            <person name="McKenzie S.K."/>
            <person name="Li C."/>
            <person name="Hu H."/>
            <person name="Zhang G."/>
            <person name="Kronauer D.J."/>
        </authorList>
    </citation>
    <scope>NUCLEOTIDE SEQUENCE [LARGE SCALE GENOMIC DNA]</scope>
</reference>
<keyword evidence="1" id="KW-0862">Zinc</keyword>
<dbReference type="PROSITE" id="PS50157">
    <property type="entry name" value="ZINC_FINGER_C2H2_2"/>
    <property type="match status" value="2"/>
</dbReference>
<dbReference type="InterPro" id="IPR013087">
    <property type="entry name" value="Znf_C2H2_type"/>
</dbReference>
<dbReference type="PROSITE" id="PS00028">
    <property type="entry name" value="ZINC_FINGER_C2H2_1"/>
    <property type="match status" value="1"/>
</dbReference>
<dbReference type="Gene3D" id="3.30.160.60">
    <property type="entry name" value="Classic Zinc Finger"/>
    <property type="match status" value="1"/>
</dbReference>
<dbReference type="Proteomes" id="UP000053097">
    <property type="component" value="Unassembled WGS sequence"/>
</dbReference>
<keyword evidence="1" id="KW-0479">Metal-binding</keyword>
<proteinExistence type="predicted"/>
<feature type="non-terminal residue" evidence="3">
    <location>
        <position position="1"/>
    </location>
</feature>
<dbReference type="OMA" id="IRSNWIR"/>
<evidence type="ECO:0000256" key="1">
    <source>
        <dbReference type="PROSITE-ProRule" id="PRU00042"/>
    </source>
</evidence>
<gene>
    <name evidence="3" type="ORF">X777_00021</name>
</gene>
<evidence type="ECO:0000313" key="3">
    <source>
        <dbReference type="EMBL" id="EZA46572.1"/>
    </source>
</evidence>
<dbReference type="SMART" id="SM00355">
    <property type="entry name" value="ZnF_C2H2"/>
    <property type="match status" value="2"/>
</dbReference>
<dbReference type="EMBL" id="KK110270">
    <property type="protein sequence ID" value="EZA46572.1"/>
    <property type="molecule type" value="Genomic_DNA"/>
</dbReference>
<evidence type="ECO:0000259" key="2">
    <source>
        <dbReference type="PROSITE" id="PS50157"/>
    </source>
</evidence>
<dbReference type="SUPFAM" id="SSF57667">
    <property type="entry name" value="beta-beta-alpha zinc fingers"/>
    <property type="match status" value="1"/>
</dbReference>
<accession>A0A026VS77</accession>
<dbReference type="AlphaFoldDB" id="A0A026VS77"/>
<keyword evidence="4" id="KW-1185">Reference proteome</keyword>
<evidence type="ECO:0000313" key="4">
    <source>
        <dbReference type="Proteomes" id="UP000053097"/>
    </source>
</evidence>
<dbReference type="InterPro" id="IPR036236">
    <property type="entry name" value="Znf_C2H2_sf"/>
</dbReference>
<dbReference type="GO" id="GO:0008270">
    <property type="term" value="F:zinc ion binding"/>
    <property type="evidence" value="ECO:0007669"/>
    <property type="project" value="UniProtKB-KW"/>
</dbReference>
<keyword evidence="1" id="KW-0863">Zinc-finger</keyword>
<feature type="domain" description="C2H2-type" evidence="2">
    <location>
        <begin position="43"/>
        <end position="70"/>
    </location>
</feature>
<dbReference type="Pfam" id="PF00096">
    <property type="entry name" value="zf-C2H2"/>
    <property type="match status" value="1"/>
</dbReference>
<name>A0A026VS77_OOCBI</name>